<sequence length="656" mass="75667">MQTFSLKLQLSIAINGNPITLHRRLIDRRLLFVDQYGEYLKLTENEFYIGYENQEIEISAVQPYLGEIPYFRNVQADLTCFPVLHAEEAMRRRKYLDCLVETSGKKLPSREVIAEAVKKVAWELGEPRTPSVSTVRRWFARYMGNDVIRLVPKHNKKGRKSLIVDELEALLQDVINTEYLKLERPPIIKVVSEFHYRIDALNAQCLPSQRIRKPCEMTIRRYVDKLDPYEVDVARLGKHAANKKHRVAVGELMVSRILDRWEIDHTLLDVLLTDPETGLVIGRPYLTVVLDRCSRMIMSFLLHFSAPNTETVLRVIERAIRPKAAWLARFPKVKSEWRAHGMPLRIVPDNAAEFHAEDVISGFNELGIEIMYPRSRGPEMKGAVERFFGTLNTGLIHQIPGTTFSNVQQRGDYPSEDNACLTLPDLEEKLVRWIVDIYHQRPHRGLSNSTPALIWLAKEARRQVRLPTDLDSLECVLARRKWVKVHHYGVELAGHMYHSPELAELRLRLKPDEKIQARYRDELGHIWVHDQIRNVFIQVPSKDKRLAGMSRDLYVAAKKNLRESGNTQPDFDAIHQVYRDIMTDIEGARHSHKLRKRRAAAKARLDKEGLPANVSFVPSVDSQSSWLKLFDDAPVVAGFAVSNRVSRKENGHDHRS</sequence>
<evidence type="ECO:0000313" key="2">
    <source>
        <dbReference type="EMBL" id="ROM92053.1"/>
    </source>
</evidence>
<dbReference type="PROSITE" id="PS50994">
    <property type="entry name" value="INTEGRASE"/>
    <property type="match status" value="1"/>
</dbReference>
<dbReference type="GO" id="GO:0015074">
    <property type="term" value="P:DNA integration"/>
    <property type="evidence" value="ECO:0007669"/>
    <property type="project" value="InterPro"/>
</dbReference>
<dbReference type="AlphaFoldDB" id="A0A423GLL7"/>
<dbReference type="Gene3D" id="3.30.420.10">
    <property type="entry name" value="Ribonuclease H-like superfamily/Ribonuclease H"/>
    <property type="match status" value="1"/>
</dbReference>
<comment type="caution">
    <text evidence="2">The sequence shown here is derived from an EMBL/GenBank/DDBJ whole genome shotgun (WGS) entry which is preliminary data.</text>
</comment>
<name>A0A423GLL7_9PSED</name>
<dbReference type="InterPro" id="IPR036397">
    <property type="entry name" value="RNaseH_sf"/>
</dbReference>
<evidence type="ECO:0000259" key="1">
    <source>
        <dbReference type="PROSITE" id="PS50994"/>
    </source>
</evidence>
<dbReference type="EMBL" id="MOBI01000024">
    <property type="protein sequence ID" value="ROM92053.1"/>
    <property type="molecule type" value="Genomic_DNA"/>
</dbReference>
<dbReference type="InterPro" id="IPR001584">
    <property type="entry name" value="Integrase_cat-core"/>
</dbReference>
<proteinExistence type="predicted"/>
<reference evidence="2 3" key="1">
    <citation type="submission" date="2016-10" db="EMBL/GenBank/DDBJ databases">
        <title>Comparative genome analysis of multiple Pseudomonas spp. focuses on biocontrol and plant growth promoting traits.</title>
        <authorList>
            <person name="Tao X.-Y."/>
            <person name="Taylor C.G."/>
        </authorList>
    </citation>
    <scope>NUCLEOTIDE SEQUENCE [LARGE SCALE GENOMIC DNA]</scope>
    <source>
        <strain evidence="2 3">37D10</strain>
    </source>
</reference>
<evidence type="ECO:0000313" key="3">
    <source>
        <dbReference type="Proteomes" id="UP000284684"/>
    </source>
</evidence>
<accession>A0A423GLL7</accession>
<protein>
    <submittedName>
        <fullName evidence="2">Integrase</fullName>
    </submittedName>
</protein>
<dbReference type="Proteomes" id="UP000284684">
    <property type="component" value="Unassembled WGS sequence"/>
</dbReference>
<organism evidence="2 3">
    <name type="scientific">Pseudomonas brassicacearum</name>
    <dbReference type="NCBI Taxonomy" id="930166"/>
    <lineage>
        <taxon>Bacteria</taxon>
        <taxon>Pseudomonadati</taxon>
        <taxon>Pseudomonadota</taxon>
        <taxon>Gammaproteobacteria</taxon>
        <taxon>Pseudomonadales</taxon>
        <taxon>Pseudomonadaceae</taxon>
        <taxon>Pseudomonas</taxon>
    </lineage>
</organism>
<gene>
    <name evidence="2" type="ORF">BK658_22185</name>
</gene>
<dbReference type="RefSeq" id="WP_123584329.1">
    <property type="nucleotide sequence ID" value="NZ_MOBI01000024.1"/>
</dbReference>
<feature type="domain" description="Integrase catalytic" evidence="1">
    <location>
        <begin position="253"/>
        <end position="459"/>
    </location>
</feature>
<dbReference type="GO" id="GO:0003676">
    <property type="term" value="F:nucleic acid binding"/>
    <property type="evidence" value="ECO:0007669"/>
    <property type="project" value="InterPro"/>
</dbReference>
<dbReference type="InterPro" id="IPR012337">
    <property type="entry name" value="RNaseH-like_sf"/>
</dbReference>
<dbReference type="SUPFAM" id="SSF53098">
    <property type="entry name" value="Ribonuclease H-like"/>
    <property type="match status" value="1"/>
</dbReference>